<dbReference type="GO" id="GO:0004140">
    <property type="term" value="F:dephospho-CoA kinase activity"/>
    <property type="evidence" value="ECO:0007669"/>
    <property type="project" value="InterPro"/>
</dbReference>
<keyword evidence="4" id="KW-1185">Reference proteome</keyword>
<dbReference type="SUPFAM" id="SSF52374">
    <property type="entry name" value="Nucleotidylyl transferase"/>
    <property type="match status" value="1"/>
</dbReference>
<dbReference type="GeneID" id="106152114"/>
<dbReference type="GO" id="GO:0005524">
    <property type="term" value="F:ATP binding"/>
    <property type="evidence" value="ECO:0007669"/>
    <property type="project" value="UniProtKB-KW"/>
</dbReference>
<protein>
    <submittedName>
        <fullName evidence="5">Bifunctional coenzyme A synthase</fullName>
    </submittedName>
</protein>
<dbReference type="SUPFAM" id="SSF52540">
    <property type="entry name" value="P-loop containing nucleoside triphosphate hydrolases"/>
    <property type="match status" value="1"/>
</dbReference>
<dbReference type="OMA" id="EIHCHEV"/>
<dbReference type="PANTHER" id="PTHR10695:SF46">
    <property type="entry name" value="BIFUNCTIONAL COENZYME A SYNTHASE-RELATED"/>
    <property type="match status" value="1"/>
</dbReference>
<dbReference type="InterPro" id="IPR001977">
    <property type="entry name" value="Depp_CoAkinase"/>
</dbReference>
<dbReference type="AlphaFoldDB" id="A0A1S3H517"/>
<name>A0A1S3H517_LINAN</name>
<dbReference type="InterPro" id="IPR004821">
    <property type="entry name" value="Cyt_trans-like"/>
</dbReference>
<organism evidence="4 5">
    <name type="scientific">Lingula anatina</name>
    <name type="common">Brachiopod</name>
    <name type="synonym">Lingula unguis</name>
    <dbReference type="NCBI Taxonomy" id="7574"/>
    <lineage>
        <taxon>Eukaryota</taxon>
        <taxon>Metazoa</taxon>
        <taxon>Spiralia</taxon>
        <taxon>Lophotrochozoa</taxon>
        <taxon>Brachiopoda</taxon>
        <taxon>Linguliformea</taxon>
        <taxon>Lingulata</taxon>
        <taxon>Lingulida</taxon>
        <taxon>Linguloidea</taxon>
        <taxon>Lingulidae</taxon>
        <taxon>Lingula</taxon>
    </lineage>
</organism>
<proteinExistence type="predicted"/>
<sequence>MFKCGLLILTSPLSKIPQCISALLSASMKYVSETLYIHIEPGWKGGPSLANQKFGSFQCRPTVLIRNVTTGVYANAASTCGQLDVRVLLSSFTAKPAPHSQQTLRRAYDIILTDHKPHAGFAEQVLEKYPLAIIPSVQVLEANTSLGGCHTERGDNLSTEDVPLGTYDYIALGGTFDRLHGGHKILLSEACLICDRFLTVGVTDGDMNAKKSLPELIQPTEERLAVVQDFLQDVKPSLEYDIVPIVDPYGPTILRPEYQCLVVSQETVKGFHMVNQKREEKGMSPLEAHVIELVEDKHHAPEEETKISSSSLRKRLLGTLLAEPKQKSGLPDQPYIIGLTGGIASGKSSVCRRLEALGAVIVDCDKLGHKAYVKGTETFHKVVEVFGEDIVGEDGEIDRRQLGGKVFKDKSQMDLLNSLVWPSIATLAKQQIMESSRQGKGVVVLDAAWSN</sequence>
<dbReference type="FunCoup" id="A0A1S3H517">
    <property type="interactions" value="1829"/>
</dbReference>
<dbReference type="Proteomes" id="UP000085678">
    <property type="component" value="Unplaced"/>
</dbReference>
<dbReference type="KEGG" id="lak:106152114"/>
<dbReference type="Pfam" id="PF01121">
    <property type="entry name" value="CoaE"/>
    <property type="match status" value="1"/>
</dbReference>
<dbReference type="Pfam" id="PF01467">
    <property type="entry name" value="CTP_transf_like"/>
    <property type="match status" value="1"/>
</dbReference>
<dbReference type="GO" id="GO:0015937">
    <property type="term" value="P:coenzyme A biosynthetic process"/>
    <property type="evidence" value="ECO:0007669"/>
    <property type="project" value="InterPro"/>
</dbReference>
<reference evidence="5" key="1">
    <citation type="submission" date="2025-08" db="UniProtKB">
        <authorList>
            <consortium name="RefSeq"/>
        </authorList>
    </citation>
    <scope>IDENTIFICATION</scope>
    <source>
        <tissue evidence="5">Gonads</tissue>
    </source>
</reference>
<dbReference type="CDD" id="cd02164">
    <property type="entry name" value="PPAT_CoAS"/>
    <property type="match status" value="1"/>
</dbReference>
<dbReference type="CDD" id="cd02022">
    <property type="entry name" value="DPCK"/>
    <property type="match status" value="1"/>
</dbReference>
<dbReference type="NCBIfam" id="TIGR00125">
    <property type="entry name" value="cyt_tran_rel"/>
    <property type="match status" value="1"/>
</dbReference>
<evidence type="ECO:0000259" key="3">
    <source>
        <dbReference type="Pfam" id="PF01467"/>
    </source>
</evidence>
<dbReference type="OrthoDB" id="330671at2759"/>
<keyword evidence="2" id="KW-0067">ATP-binding</keyword>
<dbReference type="PANTHER" id="PTHR10695">
    <property type="entry name" value="DEPHOSPHO-COA KINASE-RELATED"/>
    <property type="match status" value="1"/>
</dbReference>
<evidence type="ECO:0000313" key="4">
    <source>
        <dbReference type="Proteomes" id="UP000085678"/>
    </source>
</evidence>
<dbReference type="PROSITE" id="PS51219">
    <property type="entry name" value="DPCK"/>
    <property type="match status" value="1"/>
</dbReference>
<gene>
    <name evidence="5" type="primary">LOC106152114</name>
</gene>
<dbReference type="RefSeq" id="XP_013381062.1">
    <property type="nucleotide sequence ID" value="XM_013525608.1"/>
</dbReference>
<dbReference type="STRING" id="7574.A0A1S3H517"/>
<dbReference type="InParanoid" id="A0A1S3H517"/>
<evidence type="ECO:0000256" key="1">
    <source>
        <dbReference type="ARBA" id="ARBA00022741"/>
    </source>
</evidence>
<dbReference type="NCBIfam" id="NF001985">
    <property type="entry name" value="PRK00777.1"/>
    <property type="match status" value="1"/>
</dbReference>
<accession>A0A1S3H517</accession>
<feature type="domain" description="Cytidyltransferase-like" evidence="3">
    <location>
        <begin position="172"/>
        <end position="315"/>
    </location>
</feature>
<evidence type="ECO:0000256" key="2">
    <source>
        <dbReference type="ARBA" id="ARBA00022840"/>
    </source>
</evidence>
<dbReference type="Gene3D" id="3.40.50.300">
    <property type="entry name" value="P-loop containing nucleotide triphosphate hydrolases"/>
    <property type="match status" value="1"/>
</dbReference>
<evidence type="ECO:0000313" key="5">
    <source>
        <dbReference type="RefSeq" id="XP_013381062.1"/>
    </source>
</evidence>
<keyword evidence="1" id="KW-0547">Nucleotide-binding</keyword>
<dbReference type="InterPro" id="IPR014729">
    <property type="entry name" value="Rossmann-like_a/b/a_fold"/>
</dbReference>
<dbReference type="InterPro" id="IPR027417">
    <property type="entry name" value="P-loop_NTPase"/>
</dbReference>
<dbReference type="NCBIfam" id="TIGR00152">
    <property type="entry name" value="dephospho-CoA kinase"/>
    <property type="match status" value="1"/>
</dbReference>
<dbReference type="FunFam" id="3.40.50.620:FF:000089">
    <property type="entry name" value="Bifunctional coenzyme A synthase"/>
    <property type="match status" value="1"/>
</dbReference>
<dbReference type="Gene3D" id="3.40.50.620">
    <property type="entry name" value="HUPs"/>
    <property type="match status" value="1"/>
</dbReference>